<name>A0ABI7WMZ2_FELCA</name>
<feature type="region of interest" description="Disordered" evidence="1">
    <location>
        <begin position="1"/>
        <end position="22"/>
    </location>
</feature>
<evidence type="ECO:0000256" key="2">
    <source>
        <dbReference type="SAM" id="Phobius"/>
    </source>
</evidence>
<reference evidence="3" key="3">
    <citation type="submission" date="2025-09" db="UniProtKB">
        <authorList>
            <consortium name="Ensembl"/>
        </authorList>
    </citation>
    <scope>IDENTIFICATION</scope>
    <source>
        <strain evidence="3">breed Abyssinian</strain>
    </source>
</reference>
<feature type="transmembrane region" description="Helical" evidence="2">
    <location>
        <begin position="46"/>
        <end position="65"/>
    </location>
</feature>
<reference evidence="3 4" key="1">
    <citation type="submission" date="2021-02" db="EMBL/GenBank/DDBJ databases">
        <title>Safari Cat Assemblies.</title>
        <authorList>
            <person name="Bredemeyer K.R."/>
            <person name="Murphy W.J."/>
        </authorList>
    </citation>
    <scope>NUCLEOTIDE SEQUENCE [LARGE SCALE GENOMIC DNA]</scope>
</reference>
<protein>
    <recommendedName>
        <fullName evidence="5">ATP binding cassette subfamily A member 3</fullName>
    </recommendedName>
</protein>
<sequence>MKSQMLNRLSPPAGADPSPSGGKVTMVRNLKLLLWKNFILKKRKTLITVLEILMPLLFSMIVMYLRLNSLPKKIPPVNYLAINVSLLPDFLYFPTHARYQLVYVSSESETLKAITEAVGKSFDVEFEAAPSSLSAPLWLRSEISDSRFITPPLWAFCVKSAVDKPAGLHLPEGRGPCPFSSSLGLLHAWHTLA</sequence>
<dbReference type="Ensembl" id="ENSFCTT00005016506.1">
    <property type="protein sequence ID" value="ENSFCTP00005011315.1"/>
    <property type="gene ID" value="ENSFCTG00005005893.1"/>
</dbReference>
<evidence type="ECO:0000313" key="3">
    <source>
        <dbReference type="Ensembl" id="ENSFCTP00005011315.1"/>
    </source>
</evidence>
<feature type="compositionally biased region" description="Low complexity" evidence="1">
    <location>
        <begin position="10"/>
        <end position="22"/>
    </location>
</feature>
<accession>A0ABI7WMZ2</accession>
<evidence type="ECO:0008006" key="5">
    <source>
        <dbReference type="Google" id="ProtNLM"/>
    </source>
</evidence>
<evidence type="ECO:0000256" key="1">
    <source>
        <dbReference type="SAM" id="MobiDB-lite"/>
    </source>
</evidence>
<evidence type="ECO:0000313" key="4">
    <source>
        <dbReference type="Proteomes" id="UP000823872"/>
    </source>
</evidence>
<organism evidence="3 4">
    <name type="scientific">Felis catus</name>
    <name type="common">Cat</name>
    <name type="synonym">Felis silvestris catus</name>
    <dbReference type="NCBI Taxonomy" id="9685"/>
    <lineage>
        <taxon>Eukaryota</taxon>
        <taxon>Metazoa</taxon>
        <taxon>Chordata</taxon>
        <taxon>Craniata</taxon>
        <taxon>Vertebrata</taxon>
        <taxon>Euteleostomi</taxon>
        <taxon>Mammalia</taxon>
        <taxon>Eutheria</taxon>
        <taxon>Laurasiatheria</taxon>
        <taxon>Carnivora</taxon>
        <taxon>Feliformia</taxon>
        <taxon>Felidae</taxon>
        <taxon>Felinae</taxon>
        <taxon>Felis</taxon>
    </lineage>
</organism>
<proteinExistence type="predicted"/>
<keyword evidence="2" id="KW-0812">Transmembrane</keyword>
<keyword evidence="2" id="KW-0472">Membrane</keyword>
<keyword evidence="4" id="KW-1185">Reference proteome</keyword>
<dbReference type="Proteomes" id="UP000823872">
    <property type="component" value="Chromosome E3"/>
</dbReference>
<reference evidence="3" key="2">
    <citation type="submission" date="2025-08" db="UniProtKB">
        <authorList>
            <consortium name="Ensembl"/>
        </authorList>
    </citation>
    <scope>IDENTIFICATION</scope>
    <source>
        <strain evidence="3">breed Abyssinian</strain>
    </source>
</reference>
<keyword evidence="2" id="KW-1133">Transmembrane helix</keyword>
<dbReference type="GeneTree" id="ENSGT00940000163933"/>